<feature type="transmembrane region" description="Helical" evidence="1">
    <location>
        <begin position="112"/>
        <end position="131"/>
    </location>
</feature>
<evidence type="ECO:0000256" key="1">
    <source>
        <dbReference type="SAM" id="Phobius"/>
    </source>
</evidence>
<feature type="transmembrane region" description="Helical" evidence="1">
    <location>
        <begin position="12"/>
        <end position="32"/>
    </location>
</feature>
<dbReference type="AlphaFoldDB" id="A0A2K9DAF5"/>
<sequence length="158" mass="17110">MRVPRAIRLSLLIVAWFNLVSAVIGLLLLTVVGGDSVGMPPEWLERTPFTSWVWPALILGFVVGGAQALALAAQRRHLAVAWGLHAASGLVMMIWIFVEIAMLLVWSPLHGIYFSTGLVQTVLAVLALGAWPRPFLAPEPRRVGSGGGKHPRHRALAD</sequence>
<dbReference type="EMBL" id="CP025299">
    <property type="protein sequence ID" value="AUG29852.1"/>
    <property type="molecule type" value="Genomic_DNA"/>
</dbReference>
<feature type="transmembrane region" description="Helical" evidence="1">
    <location>
        <begin position="84"/>
        <end position="106"/>
    </location>
</feature>
<dbReference type="KEGG" id="mhos:CXR34_10600"/>
<organism evidence="2 3">
    <name type="scientific">Microbacterium hominis</name>
    <dbReference type="NCBI Taxonomy" id="162426"/>
    <lineage>
        <taxon>Bacteria</taxon>
        <taxon>Bacillati</taxon>
        <taxon>Actinomycetota</taxon>
        <taxon>Actinomycetes</taxon>
        <taxon>Micrococcales</taxon>
        <taxon>Microbacteriaceae</taxon>
        <taxon>Microbacterium</taxon>
    </lineage>
</organism>
<dbReference type="RefSeq" id="WP_101306363.1">
    <property type="nucleotide sequence ID" value="NZ_CP025299.1"/>
</dbReference>
<protein>
    <submittedName>
        <fullName evidence="2">Uncharacterized protein</fullName>
    </submittedName>
</protein>
<evidence type="ECO:0000313" key="3">
    <source>
        <dbReference type="Proteomes" id="UP000233276"/>
    </source>
</evidence>
<name>A0A2K9DAF5_9MICO</name>
<reference evidence="2 3" key="1">
    <citation type="submission" date="2017-12" db="EMBL/GenBank/DDBJ databases">
        <title>Isolation and characterization of estrogens degradatiion strain Microbacterium hominis SJTG1.</title>
        <authorList>
            <person name="Xiong W."/>
            <person name="Yin C."/>
            <person name="Zheng D."/>
            <person name="Liang R."/>
        </authorList>
    </citation>
    <scope>NUCLEOTIDE SEQUENCE [LARGE SCALE GENOMIC DNA]</scope>
    <source>
        <strain evidence="2 3">SJTG1</strain>
    </source>
</reference>
<keyword evidence="1" id="KW-0812">Transmembrane</keyword>
<dbReference type="Proteomes" id="UP000233276">
    <property type="component" value="Chromosome"/>
</dbReference>
<proteinExistence type="predicted"/>
<keyword evidence="1" id="KW-1133">Transmembrane helix</keyword>
<accession>A0A2K9DAF5</accession>
<evidence type="ECO:0000313" key="2">
    <source>
        <dbReference type="EMBL" id="AUG29852.1"/>
    </source>
</evidence>
<gene>
    <name evidence="2" type="ORF">CXR34_10600</name>
</gene>
<keyword evidence="1" id="KW-0472">Membrane</keyword>
<feature type="transmembrane region" description="Helical" evidence="1">
    <location>
        <begin position="52"/>
        <end position="72"/>
    </location>
</feature>